<evidence type="ECO:0000256" key="6">
    <source>
        <dbReference type="ARBA" id="ARBA00022449"/>
    </source>
</evidence>
<evidence type="ECO:0000256" key="4">
    <source>
        <dbReference type="ARBA" id="ARBA00020268"/>
    </source>
</evidence>
<feature type="transmembrane region" description="Helical" evidence="13">
    <location>
        <begin position="165"/>
        <end position="187"/>
    </location>
</feature>
<feature type="transmembrane region" description="Helical" evidence="13">
    <location>
        <begin position="135"/>
        <end position="153"/>
    </location>
</feature>
<keyword evidence="6" id="KW-0050">Antiport</keyword>
<organism evidence="14 15">
    <name type="scientific">Peptoniphilus olsenii</name>
    <dbReference type="NCBI Taxonomy" id="411570"/>
    <lineage>
        <taxon>Bacteria</taxon>
        <taxon>Bacillati</taxon>
        <taxon>Bacillota</taxon>
        <taxon>Tissierellia</taxon>
        <taxon>Tissierellales</taxon>
        <taxon>Peptoniphilaceae</taxon>
        <taxon>Peptoniphilus</taxon>
    </lineage>
</organism>
<dbReference type="PANTHER" id="PTHR43298:SF2">
    <property type="entry name" value="FMN_FAD EXPORTER YEEO-RELATED"/>
    <property type="match status" value="1"/>
</dbReference>
<comment type="subcellular location">
    <subcellularLocation>
        <location evidence="2">Cell membrane</location>
        <topology evidence="2">Multi-pass membrane protein</topology>
    </subcellularLocation>
</comment>
<evidence type="ECO:0000256" key="3">
    <source>
        <dbReference type="ARBA" id="ARBA00010199"/>
    </source>
</evidence>
<keyword evidence="11 13" id="KW-0472">Membrane</keyword>
<keyword evidence="5" id="KW-0813">Transport</keyword>
<comment type="caution">
    <text evidence="14">The sequence shown here is derived from an EMBL/GenBank/DDBJ whole genome shotgun (WGS) entry which is preliminary data.</text>
</comment>
<feature type="transmembrane region" description="Helical" evidence="13">
    <location>
        <begin position="57"/>
        <end position="78"/>
    </location>
</feature>
<feature type="transmembrane region" description="Helical" evidence="13">
    <location>
        <begin position="359"/>
        <end position="380"/>
    </location>
</feature>
<evidence type="ECO:0000256" key="2">
    <source>
        <dbReference type="ARBA" id="ARBA00004651"/>
    </source>
</evidence>
<reference evidence="14 15" key="1">
    <citation type="submission" date="2024-06" db="EMBL/GenBank/DDBJ databases">
        <title>Genomic Encyclopedia of Type Strains, Phase IV (KMG-IV): sequencing the most valuable type-strain genomes for metagenomic binning, comparative biology and taxonomic classification.</title>
        <authorList>
            <person name="Goeker M."/>
        </authorList>
    </citation>
    <scope>NUCLEOTIDE SEQUENCE [LARGE SCALE GENOMIC DNA]</scope>
    <source>
        <strain evidence="14 15">DSM 21460</strain>
    </source>
</reference>
<keyword evidence="15" id="KW-1185">Reference proteome</keyword>
<dbReference type="InterPro" id="IPR048279">
    <property type="entry name" value="MdtK-like"/>
</dbReference>
<dbReference type="NCBIfam" id="TIGR00797">
    <property type="entry name" value="matE"/>
    <property type="match status" value="1"/>
</dbReference>
<feature type="transmembrane region" description="Helical" evidence="13">
    <location>
        <begin position="319"/>
        <end position="339"/>
    </location>
</feature>
<dbReference type="PIRSF" id="PIRSF006603">
    <property type="entry name" value="DinF"/>
    <property type="match status" value="1"/>
</dbReference>
<feature type="transmembrane region" description="Helical" evidence="13">
    <location>
        <begin position="98"/>
        <end position="115"/>
    </location>
</feature>
<evidence type="ECO:0000256" key="1">
    <source>
        <dbReference type="ARBA" id="ARBA00003408"/>
    </source>
</evidence>
<proteinExistence type="inferred from homology"/>
<evidence type="ECO:0000256" key="11">
    <source>
        <dbReference type="ARBA" id="ARBA00023136"/>
    </source>
</evidence>
<evidence type="ECO:0000256" key="8">
    <source>
        <dbReference type="ARBA" id="ARBA00022692"/>
    </source>
</evidence>
<evidence type="ECO:0000256" key="9">
    <source>
        <dbReference type="ARBA" id="ARBA00022989"/>
    </source>
</evidence>
<gene>
    <name evidence="14" type="ORF">ABID14_001184</name>
</gene>
<keyword evidence="10" id="KW-0406">Ion transport</keyword>
<evidence type="ECO:0000256" key="12">
    <source>
        <dbReference type="ARBA" id="ARBA00031636"/>
    </source>
</evidence>
<dbReference type="PANTHER" id="PTHR43298">
    <property type="entry name" value="MULTIDRUG RESISTANCE PROTEIN NORM-RELATED"/>
    <property type="match status" value="1"/>
</dbReference>
<feature type="transmembrane region" description="Helical" evidence="13">
    <location>
        <begin position="16"/>
        <end position="37"/>
    </location>
</feature>
<dbReference type="Pfam" id="PF01554">
    <property type="entry name" value="MatE"/>
    <property type="match status" value="2"/>
</dbReference>
<dbReference type="Proteomes" id="UP001549162">
    <property type="component" value="Unassembled WGS sequence"/>
</dbReference>
<evidence type="ECO:0000256" key="7">
    <source>
        <dbReference type="ARBA" id="ARBA00022475"/>
    </source>
</evidence>
<protein>
    <recommendedName>
        <fullName evidence="4">Probable multidrug resistance protein NorM</fullName>
    </recommendedName>
    <alternativeName>
        <fullName evidence="12">Multidrug-efflux transporter</fullName>
    </alternativeName>
</protein>
<comment type="similarity">
    <text evidence="3">Belongs to the multi antimicrobial extrusion (MATE) (TC 2.A.66.1) family.</text>
</comment>
<evidence type="ECO:0000256" key="5">
    <source>
        <dbReference type="ARBA" id="ARBA00022448"/>
    </source>
</evidence>
<dbReference type="RefSeq" id="WP_354368116.1">
    <property type="nucleotide sequence ID" value="NZ_JBEPMA010000006.1"/>
</dbReference>
<keyword evidence="8 13" id="KW-0812">Transmembrane</keyword>
<feature type="transmembrane region" description="Helical" evidence="13">
    <location>
        <begin position="387"/>
        <end position="406"/>
    </location>
</feature>
<keyword evidence="7" id="KW-1003">Cell membrane</keyword>
<feature type="transmembrane region" description="Helical" evidence="13">
    <location>
        <begin position="199"/>
        <end position="219"/>
    </location>
</feature>
<keyword evidence="9 13" id="KW-1133">Transmembrane helix</keyword>
<evidence type="ECO:0000256" key="13">
    <source>
        <dbReference type="SAM" id="Phobius"/>
    </source>
</evidence>
<dbReference type="EMBL" id="JBEPMA010000006">
    <property type="protein sequence ID" value="MET3617550.1"/>
    <property type="molecule type" value="Genomic_DNA"/>
</dbReference>
<evidence type="ECO:0000313" key="15">
    <source>
        <dbReference type="Proteomes" id="UP001549162"/>
    </source>
</evidence>
<comment type="function">
    <text evidence="1">Multidrug efflux pump.</text>
</comment>
<evidence type="ECO:0000313" key="14">
    <source>
        <dbReference type="EMBL" id="MET3617550.1"/>
    </source>
</evidence>
<evidence type="ECO:0000256" key="10">
    <source>
        <dbReference type="ARBA" id="ARBA00023065"/>
    </source>
</evidence>
<name>A0ABV2J9U1_9FIRM</name>
<feature type="transmembrane region" description="Helical" evidence="13">
    <location>
        <begin position="418"/>
        <end position="436"/>
    </location>
</feature>
<dbReference type="InterPro" id="IPR050222">
    <property type="entry name" value="MATE_MdtK"/>
</dbReference>
<feature type="transmembrane region" description="Helical" evidence="13">
    <location>
        <begin position="285"/>
        <end position="307"/>
    </location>
</feature>
<sequence length="449" mass="49483">MSLKENKLGVMPVGKLLFQVSFPIVISMLIQSLYNLVDSYYIGKINEAAFTAISISFPIQNIIVGIGVGTGVGMNALISRHLGEKDFEKSNLVAENGLFLAIVYAIIFCILSRILPNAYLNSQTTNQLVIEYGTSYLQIVMGMSLGVFLQIYIERILQSTGRSVLTMLTQITGAILNIILDPIFIFGKFGIPAMGVRGAAIATVIGQIMGAICGFIFQYKFNEEITIKKPSKDLKIIKSIFKVGVPSTITFTIQSFTIYVLNSMLSTVSTSAVAALGAYFKVQSFVFMPIFGLNNGMVPIIAYNYGARNKQRILDTMKLSFEVVILMTIIVAVGIFIFPKEILSVFSATKPMLEIGVPMLRICASSYIFAGISIVGASIFQAFGNGLLALLDSILRQIIVLLPFAYFALKFMSINEVWYGYLIAEISSVIFVAYFMNTFVRQKLERIQT</sequence>
<dbReference type="InterPro" id="IPR002528">
    <property type="entry name" value="MATE_fam"/>
</dbReference>
<accession>A0ABV2J9U1</accession>